<reference evidence="1" key="1">
    <citation type="submission" date="2018-02" db="EMBL/GenBank/DDBJ databases">
        <title>Rhizophora mucronata_Transcriptome.</title>
        <authorList>
            <person name="Meera S.P."/>
            <person name="Sreeshan A."/>
            <person name="Augustine A."/>
        </authorList>
    </citation>
    <scope>NUCLEOTIDE SEQUENCE</scope>
    <source>
        <tissue evidence="1">Leaf</tissue>
    </source>
</reference>
<protein>
    <submittedName>
        <fullName evidence="1">Uncharacterized protein</fullName>
    </submittedName>
</protein>
<proteinExistence type="predicted"/>
<dbReference type="EMBL" id="GGEC01046785">
    <property type="protein sequence ID" value="MBX27269.1"/>
    <property type="molecule type" value="Transcribed_RNA"/>
</dbReference>
<evidence type="ECO:0000313" key="1">
    <source>
        <dbReference type="EMBL" id="MBX27269.1"/>
    </source>
</evidence>
<sequence length="50" mass="5844">MICSHIIQKMHASLKFAKCLQFCNLHSIIKHMDSIYLSFRNVKKPINLKA</sequence>
<name>A0A2P2MAN0_RHIMU</name>
<organism evidence="1">
    <name type="scientific">Rhizophora mucronata</name>
    <name type="common">Asiatic mangrove</name>
    <dbReference type="NCBI Taxonomy" id="61149"/>
    <lineage>
        <taxon>Eukaryota</taxon>
        <taxon>Viridiplantae</taxon>
        <taxon>Streptophyta</taxon>
        <taxon>Embryophyta</taxon>
        <taxon>Tracheophyta</taxon>
        <taxon>Spermatophyta</taxon>
        <taxon>Magnoliopsida</taxon>
        <taxon>eudicotyledons</taxon>
        <taxon>Gunneridae</taxon>
        <taxon>Pentapetalae</taxon>
        <taxon>rosids</taxon>
        <taxon>fabids</taxon>
        <taxon>Malpighiales</taxon>
        <taxon>Rhizophoraceae</taxon>
        <taxon>Rhizophora</taxon>
    </lineage>
</organism>
<dbReference type="AlphaFoldDB" id="A0A2P2MAN0"/>
<accession>A0A2P2MAN0</accession>